<protein>
    <submittedName>
        <fullName evidence="2">Glycosyltransferase</fullName>
    </submittedName>
</protein>
<proteinExistence type="predicted"/>
<organism evidence="2 3">
    <name type="scientific">Candidatus Daviesbacteria bacterium GW2011_GWB1_36_5</name>
    <dbReference type="NCBI Taxonomy" id="1618426"/>
    <lineage>
        <taxon>Bacteria</taxon>
        <taxon>Candidatus Daviesiibacteriota</taxon>
    </lineage>
</organism>
<dbReference type="InterPro" id="IPR001173">
    <property type="entry name" value="Glyco_trans_2-like"/>
</dbReference>
<gene>
    <name evidence="2" type="ORF">US19_C0019G0003</name>
</gene>
<dbReference type="InterPro" id="IPR050256">
    <property type="entry name" value="Glycosyltransferase_2"/>
</dbReference>
<dbReference type="PANTHER" id="PTHR48090:SF7">
    <property type="entry name" value="RFBJ PROTEIN"/>
    <property type="match status" value="1"/>
</dbReference>
<accession>A0A0G0EP96</accession>
<dbReference type="AlphaFoldDB" id="A0A0G0EP96"/>
<evidence type="ECO:0000313" key="2">
    <source>
        <dbReference type="EMBL" id="KKQ08818.1"/>
    </source>
</evidence>
<dbReference type="Gene3D" id="3.90.550.10">
    <property type="entry name" value="Spore Coat Polysaccharide Biosynthesis Protein SpsA, Chain A"/>
    <property type="match status" value="1"/>
</dbReference>
<dbReference type="InterPro" id="IPR029044">
    <property type="entry name" value="Nucleotide-diphossugar_trans"/>
</dbReference>
<feature type="domain" description="Glycosyltransferase 2-like" evidence="1">
    <location>
        <begin position="8"/>
        <end position="165"/>
    </location>
</feature>
<reference evidence="2 3" key="1">
    <citation type="journal article" date="2015" name="Nature">
        <title>rRNA introns, odd ribosomes, and small enigmatic genomes across a large radiation of phyla.</title>
        <authorList>
            <person name="Brown C.T."/>
            <person name="Hug L.A."/>
            <person name="Thomas B.C."/>
            <person name="Sharon I."/>
            <person name="Castelle C.J."/>
            <person name="Singh A."/>
            <person name="Wilkins M.J."/>
            <person name="Williams K.H."/>
            <person name="Banfield J.F."/>
        </authorList>
    </citation>
    <scope>NUCLEOTIDE SEQUENCE [LARGE SCALE GENOMIC DNA]</scope>
</reference>
<name>A0A0G0EP96_9BACT</name>
<evidence type="ECO:0000259" key="1">
    <source>
        <dbReference type="Pfam" id="PF00535"/>
    </source>
</evidence>
<dbReference type="CDD" id="cd04179">
    <property type="entry name" value="DPM_DPG-synthase_like"/>
    <property type="match status" value="1"/>
</dbReference>
<dbReference type="Proteomes" id="UP000034492">
    <property type="component" value="Unassembled WGS sequence"/>
</dbReference>
<dbReference type="Pfam" id="PF00535">
    <property type="entry name" value="Glycos_transf_2"/>
    <property type="match status" value="1"/>
</dbReference>
<evidence type="ECO:0000313" key="3">
    <source>
        <dbReference type="Proteomes" id="UP000034492"/>
    </source>
</evidence>
<dbReference type="PANTHER" id="PTHR48090">
    <property type="entry name" value="UNDECAPRENYL-PHOSPHATE 4-DEOXY-4-FORMAMIDO-L-ARABINOSE TRANSFERASE-RELATED"/>
    <property type="match status" value="1"/>
</dbReference>
<dbReference type="EMBL" id="LBSA01000019">
    <property type="protein sequence ID" value="KKQ08818.1"/>
    <property type="molecule type" value="Genomic_DNA"/>
</dbReference>
<dbReference type="SUPFAM" id="SSF53448">
    <property type="entry name" value="Nucleotide-diphospho-sugar transferases"/>
    <property type="match status" value="1"/>
</dbReference>
<keyword evidence="2" id="KW-0808">Transferase</keyword>
<sequence>MKKTFKFSVIIPFFNEEKTIEKIVRKVHARKEVDEIVLIDDGSKDSSFKKASRLNLAKLKIFQHKKNKGKGAAMLTGLRKASGDVLLFQDADLECFPSDYPKLLKPLLECDADFVIGTRWENHNGYFLAQMGNRLLTTIINVLFFTNYRDAYCGYKLARKEIFTNLGLSSKGFEIEGEIASKVALKRLRMEQVNVKYKPRSYKEGKKINYKDVFKGMKKIMEVRTGSLLS</sequence>
<comment type="caution">
    <text evidence="2">The sequence shown here is derived from an EMBL/GenBank/DDBJ whole genome shotgun (WGS) entry which is preliminary data.</text>
</comment>
<dbReference type="GO" id="GO:0016740">
    <property type="term" value="F:transferase activity"/>
    <property type="evidence" value="ECO:0007669"/>
    <property type="project" value="UniProtKB-KW"/>
</dbReference>